<dbReference type="SUPFAM" id="SSF51621">
    <property type="entry name" value="Phosphoenolpyruvate/pyruvate domain"/>
    <property type="match status" value="1"/>
</dbReference>
<dbReference type="InterPro" id="IPR050251">
    <property type="entry name" value="HpcH-HpaI_aldolase"/>
</dbReference>
<evidence type="ECO:0000259" key="4">
    <source>
        <dbReference type="Pfam" id="PF03328"/>
    </source>
</evidence>
<protein>
    <submittedName>
        <fullName evidence="5">Aldolase</fullName>
    </submittedName>
</protein>
<organism evidence="5 6">
    <name type="scientific">Paenibacillus contaminans</name>
    <dbReference type="NCBI Taxonomy" id="450362"/>
    <lineage>
        <taxon>Bacteria</taxon>
        <taxon>Bacillati</taxon>
        <taxon>Bacillota</taxon>
        <taxon>Bacilli</taxon>
        <taxon>Bacillales</taxon>
        <taxon>Paenibacillaceae</taxon>
        <taxon>Paenibacillus</taxon>
    </lineage>
</organism>
<proteinExistence type="inferred from homology"/>
<evidence type="ECO:0000313" key="6">
    <source>
        <dbReference type="Proteomes" id="UP000250369"/>
    </source>
</evidence>
<comment type="caution">
    <text evidence="5">The sequence shown here is derived from an EMBL/GenBank/DDBJ whole genome shotgun (WGS) entry which is preliminary data.</text>
</comment>
<evidence type="ECO:0000256" key="2">
    <source>
        <dbReference type="ARBA" id="ARBA00022723"/>
    </source>
</evidence>
<accession>A0A329MSQ0</accession>
<dbReference type="OrthoDB" id="86160at2"/>
<evidence type="ECO:0000256" key="3">
    <source>
        <dbReference type="ARBA" id="ARBA00023239"/>
    </source>
</evidence>
<dbReference type="GO" id="GO:0005737">
    <property type="term" value="C:cytoplasm"/>
    <property type="evidence" value="ECO:0007669"/>
    <property type="project" value="TreeGrafter"/>
</dbReference>
<evidence type="ECO:0000256" key="1">
    <source>
        <dbReference type="ARBA" id="ARBA00005568"/>
    </source>
</evidence>
<feature type="domain" description="HpcH/HpaI aldolase/citrate lyase" evidence="4">
    <location>
        <begin position="29"/>
        <end position="246"/>
    </location>
</feature>
<dbReference type="InterPro" id="IPR005000">
    <property type="entry name" value="Aldolase/citrate-lyase_domain"/>
</dbReference>
<keyword evidence="6" id="KW-1185">Reference proteome</keyword>
<keyword evidence="3" id="KW-0456">Lyase</keyword>
<comment type="similarity">
    <text evidence="1">Belongs to the HpcH/HpaI aldolase family.</text>
</comment>
<dbReference type="InterPro" id="IPR015813">
    <property type="entry name" value="Pyrv/PenolPyrv_kinase-like_dom"/>
</dbReference>
<reference evidence="5 6" key="1">
    <citation type="journal article" date="2009" name="Int. J. Syst. Evol. Microbiol.">
        <title>Paenibacillus contaminans sp. nov., isolated from a contaminated laboratory plate.</title>
        <authorList>
            <person name="Chou J.H."/>
            <person name="Lee J.H."/>
            <person name="Lin M.C."/>
            <person name="Chang P.S."/>
            <person name="Arun A.B."/>
            <person name="Young C.C."/>
            <person name="Chen W.M."/>
        </authorList>
    </citation>
    <scope>NUCLEOTIDE SEQUENCE [LARGE SCALE GENOMIC DNA]</scope>
    <source>
        <strain evidence="5 6">CKOBP-6</strain>
    </source>
</reference>
<dbReference type="InterPro" id="IPR040442">
    <property type="entry name" value="Pyrv_kinase-like_dom_sf"/>
</dbReference>
<dbReference type="EMBL" id="QMFB01000002">
    <property type="protein sequence ID" value="RAV22386.1"/>
    <property type="molecule type" value="Genomic_DNA"/>
</dbReference>
<keyword evidence="2" id="KW-0479">Metal-binding</keyword>
<dbReference type="Proteomes" id="UP000250369">
    <property type="component" value="Unassembled WGS sequence"/>
</dbReference>
<sequence length="280" mass="30701">MSEITYGMRPSRVLQKLRAGEVAYCTKLNLADSRAAEIAAMSGFDCIWTDMEHVPNDWSVVEKQILAAKVYGVDAIVRVSRGSYSDYIRPLEMDAAGIMVPHIMSLADAKEVVRCTKFHPLGLRPVDGGNADGGFCNIEFMDYLKQANEERFNILQIEDVEPLEELEEIIALPGLDMIFFGPGDFSQSIGAPGQMDHPLLLETRKRIAELAAKHGKFAGTVGSTGNAEALVEMGYRFISVGADVVALSQYYRNLIGELHKQDSGRVKSIYSDKGTGEASS</sequence>
<evidence type="ECO:0000313" key="5">
    <source>
        <dbReference type="EMBL" id="RAV22386.1"/>
    </source>
</evidence>
<dbReference type="PANTHER" id="PTHR30502:SF0">
    <property type="entry name" value="PHOSPHOENOLPYRUVATE CARBOXYLASE FAMILY PROTEIN"/>
    <property type="match status" value="1"/>
</dbReference>
<gene>
    <name evidence="5" type="ORF">DQG23_05430</name>
</gene>
<name>A0A329MSQ0_9BACL</name>
<dbReference type="Gene3D" id="3.20.20.60">
    <property type="entry name" value="Phosphoenolpyruvate-binding domains"/>
    <property type="match status" value="1"/>
</dbReference>
<dbReference type="Pfam" id="PF03328">
    <property type="entry name" value="HpcH_HpaI"/>
    <property type="match status" value="1"/>
</dbReference>
<dbReference type="RefSeq" id="WP_113029793.1">
    <property type="nucleotide sequence ID" value="NZ_QMFB01000002.1"/>
</dbReference>
<dbReference type="PANTHER" id="PTHR30502">
    <property type="entry name" value="2-KETO-3-DEOXY-L-RHAMNONATE ALDOLASE"/>
    <property type="match status" value="1"/>
</dbReference>
<dbReference type="AlphaFoldDB" id="A0A329MSQ0"/>
<dbReference type="GO" id="GO:0046872">
    <property type="term" value="F:metal ion binding"/>
    <property type="evidence" value="ECO:0007669"/>
    <property type="project" value="UniProtKB-KW"/>
</dbReference>
<dbReference type="GO" id="GO:0016832">
    <property type="term" value="F:aldehyde-lyase activity"/>
    <property type="evidence" value="ECO:0007669"/>
    <property type="project" value="TreeGrafter"/>
</dbReference>